<evidence type="ECO:0000313" key="2">
    <source>
        <dbReference type="Proteomes" id="UP000324222"/>
    </source>
</evidence>
<comment type="caution">
    <text evidence="1">The sequence shown here is derived from an EMBL/GenBank/DDBJ whole genome shotgun (WGS) entry which is preliminary data.</text>
</comment>
<protein>
    <submittedName>
        <fullName evidence="1">Uncharacterized protein</fullName>
    </submittedName>
</protein>
<dbReference type="AlphaFoldDB" id="A0A5B7CWX4"/>
<reference evidence="1 2" key="1">
    <citation type="submission" date="2019-05" db="EMBL/GenBank/DDBJ databases">
        <title>Another draft genome of Portunus trituberculatus and its Hox gene families provides insights of decapod evolution.</title>
        <authorList>
            <person name="Jeong J.-H."/>
            <person name="Song I."/>
            <person name="Kim S."/>
            <person name="Choi T."/>
            <person name="Kim D."/>
            <person name="Ryu S."/>
            <person name="Kim W."/>
        </authorList>
    </citation>
    <scope>NUCLEOTIDE SEQUENCE [LARGE SCALE GENOMIC DNA]</scope>
    <source>
        <tissue evidence="1">Muscle</tissue>
    </source>
</reference>
<evidence type="ECO:0000313" key="1">
    <source>
        <dbReference type="EMBL" id="MPC13900.1"/>
    </source>
</evidence>
<keyword evidence="2" id="KW-1185">Reference proteome</keyword>
<dbReference type="EMBL" id="VSRR010000314">
    <property type="protein sequence ID" value="MPC13900.1"/>
    <property type="molecule type" value="Genomic_DNA"/>
</dbReference>
<sequence length="77" mass="8882">MPRNKATEQQQELLGHYLQKKIICAWQQQEDQLKGTGLYSNVFCYNMKSLATPHQSPPRTSFTLHVLVFPARQPPGR</sequence>
<gene>
    <name evidence="1" type="ORF">E2C01_006649</name>
</gene>
<organism evidence="1 2">
    <name type="scientific">Portunus trituberculatus</name>
    <name type="common">Swimming crab</name>
    <name type="synonym">Neptunus trituberculatus</name>
    <dbReference type="NCBI Taxonomy" id="210409"/>
    <lineage>
        <taxon>Eukaryota</taxon>
        <taxon>Metazoa</taxon>
        <taxon>Ecdysozoa</taxon>
        <taxon>Arthropoda</taxon>
        <taxon>Crustacea</taxon>
        <taxon>Multicrustacea</taxon>
        <taxon>Malacostraca</taxon>
        <taxon>Eumalacostraca</taxon>
        <taxon>Eucarida</taxon>
        <taxon>Decapoda</taxon>
        <taxon>Pleocyemata</taxon>
        <taxon>Brachyura</taxon>
        <taxon>Eubrachyura</taxon>
        <taxon>Portunoidea</taxon>
        <taxon>Portunidae</taxon>
        <taxon>Portuninae</taxon>
        <taxon>Portunus</taxon>
    </lineage>
</organism>
<name>A0A5B7CWX4_PORTR</name>
<dbReference type="Proteomes" id="UP000324222">
    <property type="component" value="Unassembled WGS sequence"/>
</dbReference>
<accession>A0A5B7CWX4</accession>
<proteinExistence type="predicted"/>